<evidence type="ECO:0000313" key="3">
    <source>
        <dbReference type="Proteomes" id="UP000276301"/>
    </source>
</evidence>
<dbReference type="Gene3D" id="3.40.50.10360">
    <property type="entry name" value="Hypothetical protein TT1679"/>
    <property type="match status" value="1"/>
</dbReference>
<gene>
    <name evidence="2" type="ORF">D4A47_04875</name>
</gene>
<organism evidence="2 3">
    <name type="scientific">Anaerotruncus massiliensis</name>
    <name type="common">ex Liu et al. 2021</name>
    <dbReference type="NCBI Taxonomy" id="2321404"/>
    <lineage>
        <taxon>Bacteria</taxon>
        <taxon>Bacillati</taxon>
        <taxon>Bacillota</taxon>
        <taxon>Clostridia</taxon>
        <taxon>Eubacteriales</taxon>
        <taxon>Oscillospiraceae</taxon>
        <taxon>Anaerotruncus</taxon>
    </lineage>
</organism>
<comment type="caution">
    <text evidence="2">The sequence shown here is derived from an EMBL/GenBank/DDBJ whole genome shotgun (WGS) entry which is preliminary data.</text>
</comment>
<evidence type="ECO:0000313" key="2">
    <source>
        <dbReference type="EMBL" id="RLL12748.1"/>
    </source>
</evidence>
<dbReference type="PIRSF" id="PIRSF007510">
    <property type="entry name" value="UCP007510"/>
    <property type="match status" value="1"/>
</dbReference>
<dbReference type="EMBL" id="RCHT01000005">
    <property type="protein sequence ID" value="RLL12748.1"/>
    <property type="molecule type" value="Genomic_DNA"/>
</dbReference>
<comment type="similarity">
    <text evidence="1">Belongs to the UPF0340 family.</text>
</comment>
<dbReference type="InterPro" id="IPR028345">
    <property type="entry name" value="Antibiotic_NAT-like"/>
</dbReference>
<dbReference type="AlphaFoldDB" id="A0A498CN23"/>
<dbReference type="Proteomes" id="UP000276301">
    <property type="component" value="Unassembled WGS sequence"/>
</dbReference>
<dbReference type="RefSeq" id="WP_121586398.1">
    <property type="nucleotide sequence ID" value="NZ_DBGCTL010000011.1"/>
</dbReference>
<reference evidence="2 3" key="1">
    <citation type="submission" date="2018-10" db="EMBL/GenBank/DDBJ databases">
        <title>Anaerotruncus faecis sp. nov., isolated from human feces.</title>
        <authorList>
            <person name="Wang Y.-J."/>
        </authorList>
    </citation>
    <scope>NUCLEOTIDE SEQUENCE [LARGE SCALE GENOMIC DNA]</scope>
    <source>
        <strain evidence="2 3">22A2-44</strain>
    </source>
</reference>
<dbReference type="HAMAP" id="MF_00800">
    <property type="entry name" value="UPF0340"/>
    <property type="match status" value="1"/>
</dbReference>
<name>A0A498CN23_9FIRM</name>
<dbReference type="Pfam" id="PF04260">
    <property type="entry name" value="DUF436"/>
    <property type="match status" value="1"/>
</dbReference>
<accession>A0A498CN23</accession>
<keyword evidence="3" id="KW-1185">Reference proteome</keyword>
<evidence type="ECO:0000256" key="1">
    <source>
        <dbReference type="HAMAP-Rule" id="MF_00800"/>
    </source>
</evidence>
<dbReference type="SUPFAM" id="SSF110710">
    <property type="entry name" value="TTHA0583/YokD-like"/>
    <property type="match status" value="1"/>
</dbReference>
<protein>
    <recommendedName>
        <fullName evidence="1">UPF0340 protein D4A47_04875</fullName>
    </recommendedName>
</protein>
<proteinExistence type="inferred from homology"/>
<dbReference type="InterPro" id="IPR006340">
    <property type="entry name" value="DUF436"/>
</dbReference>
<dbReference type="NCBIfam" id="TIGR01440">
    <property type="entry name" value="TIGR01440 family protein"/>
    <property type="match status" value="1"/>
</dbReference>
<sequence length="183" mass="19680">MLEQIREEARRAVLELLPQARLQRGDILVVGCSTSEVAGERIGSASNTDIAAAIFEGVHPVLARAGIFLAAQCCEHLNRALILEREAARLYRLEPVNVVPQPKAGGSFATAAWAGFDAPVAVEHVRAKAGIDIGDTLIGMHLCEVAVPVRIQVKRIGEANVVCARTRPKFIGGARAHYDEDLL</sequence>